<comment type="caution">
    <text evidence="1">The sequence shown here is derived from an EMBL/GenBank/DDBJ whole genome shotgun (WGS) entry which is preliminary data.</text>
</comment>
<evidence type="ECO:0000313" key="1">
    <source>
        <dbReference type="EMBL" id="GLS72412.1"/>
    </source>
</evidence>
<dbReference type="Proteomes" id="UP001157440">
    <property type="component" value="Unassembled WGS sequence"/>
</dbReference>
<name>A0AA37THW1_9HYPH</name>
<sequence>MQYRLRIARSRAHGSVDIASETIEACGVSEAIEAASRAMGLFLADLPGVGILTDAVEDGLVWSSRWNMPPPPESDFIRF</sequence>
<evidence type="ECO:0000313" key="2">
    <source>
        <dbReference type="Proteomes" id="UP001157440"/>
    </source>
</evidence>
<organism evidence="1 2">
    <name type="scientific">Methylobacterium tardum</name>
    <dbReference type="NCBI Taxonomy" id="374432"/>
    <lineage>
        <taxon>Bacteria</taxon>
        <taxon>Pseudomonadati</taxon>
        <taxon>Pseudomonadota</taxon>
        <taxon>Alphaproteobacteria</taxon>
        <taxon>Hyphomicrobiales</taxon>
        <taxon>Methylobacteriaceae</taxon>
        <taxon>Methylobacterium</taxon>
    </lineage>
</organism>
<proteinExistence type="predicted"/>
<reference evidence="2" key="1">
    <citation type="journal article" date="2019" name="Int. J. Syst. Evol. Microbiol.">
        <title>The Global Catalogue of Microorganisms (GCM) 10K type strain sequencing project: providing services to taxonomists for standard genome sequencing and annotation.</title>
        <authorList>
            <consortium name="The Broad Institute Genomics Platform"/>
            <consortium name="The Broad Institute Genome Sequencing Center for Infectious Disease"/>
            <person name="Wu L."/>
            <person name="Ma J."/>
        </authorList>
    </citation>
    <scope>NUCLEOTIDE SEQUENCE [LARGE SCALE GENOMIC DNA]</scope>
    <source>
        <strain evidence="2">NBRC 103632</strain>
    </source>
</reference>
<dbReference type="EMBL" id="BSPL01000023">
    <property type="protein sequence ID" value="GLS72412.1"/>
    <property type="molecule type" value="Genomic_DNA"/>
</dbReference>
<dbReference type="AlphaFoldDB" id="A0AA37THW1"/>
<keyword evidence="2" id="KW-1185">Reference proteome</keyword>
<protein>
    <submittedName>
        <fullName evidence="1">Uncharacterized protein</fullName>
    </submittedName>
</protein>
<gene>
    <name evidence="1" type="ORF">GCM10007890_44270</name>
</gene>
<accession>A0AA37THW1</accession>